<organism evidence="4 5">
    <name type="scientific">Litorihabitans aurantiacus</name>
    <dbReference type="NCBI Taxonomy" id="1930061"/>
    <lineage>
        <taxon>Bacteria</taxon>
        <taxon>Bacillati</taxon>
        <taxon>Actinomycetota</taxon>
        <taxon>Actinomycetes</taxon>
        <taxon>Micrococcales</taxon>
        <taxon>Beutenbergiaceae</taxon>
        <taxon>Litorihabitans</taxon>
    </lineage>
</organism>
<dbReference type="AlphaFoldDB" id="A0AA38CQX2"/>
<evidence type="ECO:0000313" key="4">
    <source>
        <dbReference type="EMBL" id="GMA32573.1"/>
    </source>
</evidence>
<evidence type="ECO:0008006" key="6">
    <source>
        <dbReference type="Google" id="ProtNLM"/>
    </source>
</evidence>
<dbReference type="PROSITE" id="PS51736">
    <property type="entry name" value="RECOMBINASES_3"/>
    <property type="match status" value="1"/>
</dbReference>
<dbReference type="RefSeq" id="WP_284251245.1">
    <property type="nucleotide sequence ID" value="NZ_BSUM01000001.1"/>
</dbReference>
<feature type="domain" description="Recombinase" evidence="3">
    <location>
        <begin position="169"/>
        <end position="273"/>
    </location>
</feature>
<dbReference type="InterPro" id="IPR006119">
    <property type="entry name" value="Resolv_N"/>
</dbReference>
<dbReference type="InterPro" id="IPR036162">
    <property type="entry name" value="Resolvase-like_N_sf"/>
</dbReference>
<dbReference type="Pfam" id="PF00239">
    <property type="entry name" value="Resolvase"/>
    <property type="match status" value="1"/>
</dbReference>
<keyword evidence="5" id="KW-1185">Reference proteome</keyword>
<dbReference type="EMBL" id="BSUM01000001">
    <property type="protein sequence ID" value="GMA32573.1"/>
    <property type="molecule type" value="Genomic_DNA"/>
</dbReference>
<dbReference type="Pfam" id="PF07508">
    <property type="entry name" value="Recombinase"/>
    <property type="match status" value="1"/>
</dbReference>
<reference evidence="4" key="1">
    <citation type="journal article" date="2014" name="Int. J. Syst. Evol. Microbiol.">
        <title>Complete genome sequence of Corynebacterium casei LMG S-19264T (=DSM 44701T), isolated from a smear-ripened cheese.</title>
        <authorList>
            <consortium name="US DOE Joint Genome Institute (JGI-PGF)"/>
            <person name="Walter F."/>
            <person name="Albersmeier A."/>
            <person name="Kalinowski J."/>
            <person name="Ruckert C."/>
        </authorList>
    </citation>
    <scope>NUCLEOTIDE SEQUENCE</scope>
    <source>
        <strain evidence="4">NBRC 112290</strain>
    </source>
</reference>
<evidence type="ECO:0000313" key="5">
    <source>
        <dbReference type="Proteomes" id="UP001157161"/>
    </source>
</evidence>
<dbReference type="CDD" id="cd00338">
    <property type="entry name" value="Ser_Recombinase"/>
    <property type="match status" value="1"/>
</dbReference>
<accession>A0AA38CQX2</accession>
<name>A0AA38CQX2_9MICO</name>
<gene>
    <name evidence="4" type="ORF">GCM10025875_25650</name>
</gene>
<dbReference type="Proteomes" id="UP001157161">
    <property type="component" value="Unassembled WGS sequence"/>
</dbReference>
<dbReference type="SMART" id="SM00857">
    <property type="entry name" value="Resolvase"/>
    <property type="match status" value="1"/>
</dbReference>
<feature type="coiled-coil region" evidence="1">
    <location>
        <begin position="390"/>
        <end position="417"/>
    </location>
</feature>
<reference evidence="4" key="2">
    <citation type="submission" date="2023-02" db="EMBL/GenBank/DDBJ databases">
        <authorList>
            <person name="Sun Q."/>
            <person name="Mori K."/>
        </authorList>
    </citation>
    <scope>NUCLEOTIDE SEQUENCE</scope>
    <source>
        <strain evidence="4">NBRC 112290</strain>
    </source>
</reference>
<dbReference type="InterPro" id="IPR050639">
    <property type="entry name" value="SSR_resolvase"/>
</dbReference>
<dbReference type="InterPro" id="IPR011109">
    <property type="entry name" value="DNA_bind_recombinase_dom"/>
</dbReference>
<dbReference type="GO" id="GO:0003677">
    <property type="term" value="F:DNA binding"/>
    <property type="evidence" value="ECO:0007669"/>
    <property type="project" value="InterPro"/>
</dbReference>
<proteinExistence type="predicted"/>
<evidence type="ECO:0000256" key="1">
    <source>
        <dbReference type="SAM" id="Coils"/>
    </source>
</evidence>
<evidence type="ECO:0000259" key="2">
    <source>
        <dbReference type="PROSITE" id="PS51736"/>
    </source>
</evidence>
<dbReference type="Gene3D" id="3.40.50.1390">
    <property type="entry name" value="Resolvase, N-terminal catalytic domain"/>
    <property type="match status" value="1"/>
</dbReference>
<sequence length="510" mass="54546">MSVPIEPTAAVIYARASLDRTNERASVERQLEAARQLATGRGLTVVGEFVDNDVSATAHRGRVRQRPGFDALMAEVATGSVGWIVATEFTRLSRNRRDELALIEACTSAGVSVALTRGQDLAFGSAMGRMVAELMASIARLEVETMAERQTAAHAQRAAKGKPHWTRRPLGFERDGQHRDAEAEVIREGYTAVIGGATASQVAREWNTSGAISPTNGGTTWRSGDVLRLLRNPRNAGIRAHKGVEVGEGTWEPIVDVETFRAAVTLMSGRGTPGPRAQVFLLTGLALCGVCLAEGREVTVHVGTQSKPHTDGTRRRTYRCSARPGHLSRSLAPIDERVRMVTLGVMLGAAASGSAEPSPTVVPLIAQLGQLQAEAEEWGRSAVGAGAAVRSAALAAIAELETRSEALEAQIADVRRSELTWAWAGGKLPNFDELGEIFDSWPLARRQAAVRDVLARVVIHGGWKPVEMVPRDPDAAVMVPAHLQPRAQRGARAKVVAAEGPVTVVREGQK</sequence>
<dbReference type="GO" id="GO:0000150">
    <property type="term" value="F:DNA strand exchange activity"/>
    <property type="evidence" value="ECO:0007669"/>
    <property type="project" value="InterPro"/>
</dbReference>
<protein>
    <recommendedName>
        <fullName evidence="6">Recombinase family protein</fullName>
    </recommendedName>
</protein>
<dbReference type="Gene3D" id="3.90.1750.20">
    <property type="entry name" value="Putative Large Serine Recombinase, Chain B, Domain 2"/>
    <property type="match status" value="1"/>
</dbReference>
<keyword evidence="1" id="KW-0175">Coiled coil</keyword>
<dbReference type="PANTHER" id="PTHR30461:SF23">
    <property type="entry name" value="DNA RECOMBINASE-RELATED"/>
    <property type="match status" value="1"/>
</dbReference>
<dbReference type="SUPFAM" id="SSF53041">
    <property type="entry name" value="Resolvase-like"/>
    <property type="match status" value="1"/>
</dbReference>
<dbReference type="InterPro" id="IPR038109">
    <property type="entry name" value="DNA_bind_recomb_sf"/>
</dbReference>
<dbReference type="PROSITE" id="PS51737">
    <property type="entry name" value="RECOMBINASE_DNA_BIND"/>
    <property type="match status" value="1"/>
</dbReference>
<feature type="domain" description="Resolvase/invertase-type recombinase catalytic" evidence="2">
    <location>
        <begin position="9"/>
        <end position="161"/>
    </location>
</feature>
<dbReference type="PANTHER" id="PTHR30461">
    <property type="entry name" value="DNA-INVERTASE FROM LAMBDOID PROPHAGE"/>
    <property type="match status" value="1"/>
</dbReference>
<evidence type="ECO:0000259" key="3">
    <source>
        <dbReference type="PROSITE" id="PS51737"/>
    </source>
</evidence>
<comment type="caution">
    <text evidence="4">The sequence shown here is derived from an EMBL/GenBank/DDBJ whole genome shotgun (WGS) entry which is preliminary data.</text>
</comment>